<dbReference type="Pfam" id="PF13535">
    <property type="entry name" value="ATP-grasp_4"/>
    <property type="match status" value="1"/>
</dbReference>
<keyword evidence="2" id="KW-0547">Nucleotide-binding</keyword>
<gene>
    <name evidence="4" type="ORF">GA0070623_3844</name>
</gene>
<dbReference type="AlphaFoldDB" id="A0A109IPR8"/>
<dbReference type="InterPro" id="IPR052032">
    <property type="entry name" value="ATP-dep_AA_Ligase"/>
</dbReference>
<dbReference type="PANTHER" id="PTHR43585:SF2">
    <property type="entry name" value="ATP-GRASP ENZYME FSQD"/>
    <property type="match status" value="1"/>
</dbReference>
<dbReference type="PANTHER" id="PTHR43585">
    <property type="entry name" value="FUMIPYRROLE BIOSYNTHESIS PROTEIN C"/>
    <property type="match status" value="1"/>
</dbReference>
<reference evidence="5" key="1">
    <citation type="submission" date="2016-06" db="EMBL/GenBank/DDBJ databases">
        <authorList>
            <person name="Varghese N."/>
            <person name="Submissions Spin"/>
        </authorList>
    </citation>
    <scope>NUCLEOTIDE SEQUENCE [LARGE SCALE GENOMIC DNA]</scope>
    <source>
        <strain evidence="5">DSM 44983</strain>
    </source>
</reference>
<dbReference type="GO" id="GO:0005524">
    <property type="term" value="F:ATP binding"/>
    <property type="evidence" value="ECO:0007669"/>
    <property type="project" value="UniProtKB-UniRule"/>
</dbReference>
<proteinExistence type="predicted"/>
<keyword evidence="1" id="KW-0436">Ligase</keyword>
<evidence type="ECO:0000256" key="1">
    <source>
        <dbReference type="ARBA" id="ARBA00022598"/>
    </source>
</evidence>
<evidence type="ECO:0000256" key="2">
    <source>
        <dbReference type="ARBA" id="ARBA00022741"/>
    </source>
</evidence>
<dbReference type="InterPro" id="IPR011761">
    <property type="entry name" value="ATP-grasp"/>
</dbReference>
<dbReference type="Proteomes" id="UP000198226">
    <property type="component" value="Chromosome I"/>
</dbReference>
<evidence type="ECO:0000256" key="3">
    <source>
        <dbReference type="ARBA" id="ARBA00022840"/>
    </source>
</evidence>
<dbReference type="OrthoDB" id="24041at2"/>
<keyword evidence="3" id="KW-0067">ATP-binding</keyword>
<dbReference type="Gene3D" id="3.30.470.20">
    <property type="entry name" value="ATP-grasp fold, B domain"/>
    <property type="match status" value="1"/>
</dbReference>
<protein>
    <submittedName>
        <fullName evidence="4">Biotin carboxylase</fullName>
    </submittedName>
</protein>
<dbReference type="RefSeq" id="WP_067301093.1">
    <property type="nucleotide sequence ID" value="NZ_LRMV01000003.1"/>
</dbReference>
<keyword evidence="5" id="KW-1185">Reference proteome</keyword>
<dbReference type="SUPFAM" id="SSF56059">
    <property type="entry name" value="Glutathione synthetase ATP-binding domain-like"/>
    <property type="match status" value="1"/>
</dbReference>
<accession>A0A109IPR8</accession>
<dbReference type="GO" id="GO:0016874">
    <property type="term" value="F:ligase activity"/>
    <property type="evidence" value="ECO:0007669"/>
    <property type="project" value="UniProtKB-KW"/>
</dbReference>
<organism evidence="4 5">
    <name type="scientific">Micromonospora rifamycinica</name>
    <dbReference type="NCBI Taxonomy" id="291594"/>
    <lineage>
        <taxon>Bacteria</taxon>
        <taxon>Bacillati</taxon>
        <taxon>Actinomycetota</taxon>
        <taxon>Actinomycetes</taxon>
        <taxon>Micromonosporales</taxon>
        <taxon>Micromonosporaceae</taxon>
        <taxon>Micromonospora</taxon>
    </lineage>
</organism>
<evidence type="ECO:0000313" key="5">
    <source>
        <dbReference type="Proteomes" id="UP000198226"/>
    </source>
</evidence>
<evidence type="ECO:0000313" key="4">
    <source>
        <dbReference type="EMBL" id="SCG73994.1"/>
    </source>
</evidence>
<dbReference type="PROSITE" id="PS50975">
    <property type="entry name" value="ATP_GRASP"/>
    <property type="match status" value="1"/>
</dbReference>
<dbReference type="GO" id="GO:0046872">
    <property type="term" value="F:metal ion binding"/>
    <property type="evidence" value="ECO:0007669"/>
    <property type="project" value="InterPro"/>
</dbReference>
<name>A0A109IPR8_9ACTN</name>
<dbReference type="EMBL" id="LT607752">
    <property type="protein sequence ID" value="SCG73994.1"/>
    <property type="molecule type" value="Genomic_DNA"/>
</dbReference>
<sequence length="440" mass="49517">MPAGTSAPRYYVELTLPGLEMWPELHLRMQQMRKLGHRILVLSTAEAAPLLADAADEVVVCEDVFSADALAAALAPYAADGLRFSIIGDRTWSAQFGAAQRLGLPFPGMVGQLNCRIKPRLRRVLADTMPLRATVFSADEATPERIDALVAEIGLPFVVKPIWGAASSYVGFVQDREAAHEVIGGTFAALAEDQDLNPVDDGDQVWDPRRQILVEEFITEGRELSYEAFVQHGRLVPLLIQEKYKFNREGNFHFETANLCPTPFVSAEEETEIHRQLQEAMTKLEVDDTFIHVECKWDGQRVRIIEVNSRIGGGSVPKMLNLFLGIDPREMTLKLALGETLPTDYPRKGGFLLGVFVNAHEAGEFVGFEGLEWGRERPEFSFDLEYLQPGTIVPPRDVQSGRERWLFCYDVFYHCNDQAEIPYLYEETLRRVRLRFAEAG</sequence>